<evidence type="ECO:0000313" key="5">
    <source>
        <dbReference type="EMBL" id="GAL77931.1"/>
    </source>
</evidence>
<proteinExistence type="inferred from homology"/>
<keyword evidence="3 4" id="KW-0456">Lyase</keyword>
<evidence type="ECO:0000313" key="7">
    <source>
        <dbReference type="Proteomes" id="UP000029643"/>
    </source>
</evidence>
<dbReference type="AlphaFoldDB" id="A0A090WLQ7"/>
<gene>
    <name evidence="6" type="ORF">DFQ06_0770</name>
    <name evidence="5" type="ORF">JCM19274_5644</name>
</gene>
<name>A0A090WLQ7_9FLAO</name>
<evidence type="ECO:0000313" key="8">
    <source>
        <dbReference type="Proteomes" id="UP000294824"/>
    </source>
</evidence>
<dbReference type="PANTHER" id="PTHR12599">
    <property type="entry name" value="PTERIN-4-ALPHA-CARBINOLAMINE DEHYDRATASE"/>
    <property type="match status" value="1"/>
</dbReference>
<accession>A0A4R8MIR3</accession>
<dbReference type="STRING" id="221126.SAMN04489722_10265"/>
<dbReference type="Gene3D" id="3.30.1360.20">
    <property type="entry name" value="Transcriptional coactivator/pterin dehydratase"/>
    <property type="match status" value="1"/>
</dbReference>
<dbReference type="RefSeq" id="WP_042495300.1">
    <property type="nucleotide sequence ID" value="NZ_BBNU01000001.1"/>
</dbReference>
<organism evidence="5 7">
    <name type="scientific">Algibacter lectus</name>
    <dbReference type="NCBI Taxonomy" id="221126"/>
    <lineage>
        <taxon>Bacteria</taxon>
        <taxon>Pseudomonadati</taxon>
        <taxon>Bacteroidota</taxon>
        <taxon>Flavobacteriia</taxon>
        <taxon>Flavobacteriales</taxon>
        <taxon>Flavobacteriaceae</taxon>
        <taxon>Algibacter</taxon>
    </lineage>
</organism>
<reference evidence="5 7" key="1">
    <citation type="journal article" date="2014" name="Genome Announc.">
        <title>Draft Genome Sequences of Marine Flavobacterium Algibacter lectus Strains SS8 and NR4.</title>
        <authorList>
            <person name="Takatani N."/>
            <person name="Nakanishi M."/>
            <person name="Meirelles P."/>
            <person name="Mino S."/>
            <person name="Suda W."/>
            <person name="Oshima K."/>
            <person name="Hattori M."/>
            <person name="Ohkuma M."/>
            <person name="Hosokawa M."/>
            <person name="Miyashita K."/>
            <person name="Thompson F.L."/>
            <person name="Niwa A."/>
            <person name="Sawabe T."/>
            <person name="Sawabe T."/>
        </authorList>
    </citation>
    <scope>NUCLEOTIDE SEQUENCE [LARGE SCALE GENOMIC DNA]</scope>
    <source>
        <strain evidence="5">JCM 19274</strain>
        <strain evidence="7">JCM19274</strain>
    </source>
</reference>
<dbReference type="InterPro" id="IPR001533">
    <property type="entry name" value="Pterin_deHydtase"/>
</dbReference>
<dbReference type="InterPro" id="IPR036428">
    <property type="entry name" value="PCD_sf"/>
</dbReference>
<evidence type="ECO:0000313" key="6">
    <source>
        <dbReference type="EMBL" id="TDY63876.1"/>
    </source>
</evidence>
<protein>
    <recommendedName>
        <fullName evidence="4">Putative pterin-4-alpha-carbinolamine dehydratase</fullName>
        <shortName evidence="4">PHS</shortName>
        <ecNumber evidence="4">4.2.1.96</ecNumber>
    </recommendedName>
    <alternativeName>
        <fullName evidence="4">4-alpha-hydroxy-tetrahydropterin dehydratase</fullName>
    </alternativeName>
    <alternativeName>
        <fullName evidence="4">Pterin carbinolamine dehydratase</fullName>
        <shortName evidence="4">PCD</shortName>
    </alternativeName>
</protein>
<dbReference type="SUPFAM" id="SSF55248">
    <property type="entry name" value="PCD-like"/>
    <property type="match status" value="1"/>
</dbReference>
<dbReference type="Pfam" id="PF01329">
    <property type="entry name" value="Pterin_4a"/>
    <property type="match status" value="1"/>
</dbReference>
<evidence type="ECO:0000256" key="1">
    <source>
        <dbReference type="ARBA" id="ARBA00001554"/>
    </source>
</evidence>
<keyword evidence="8" id="KW-1185">Reference proteome</keyword>
<dbReference type="PANTHER" id="PTHR12599:SF0">
    <property type="entry name" value="PTERIN-4-ALPHA-CARBINOLAMINE DEHYDRATASE"/>
    <property type="match status" value="1"/>
</dbReference>
<dbReference type="Proteomes" id="UP000029643">
    <property type="component" value="Unassembled WGS sequence"/>
</dbReference>
<evidence type="ECO:0000256" key="2">
    <source>
        <dbReference type="ARBA" id="ARBA00006472"/>
    </source>
</evidence>
<comment type="caution">
    <text evidence="5">The sequence shown here is derived from an EMBL/GenBank/DDBJ whole genome shotgun (WGS) entry which is preliminary data.</text>
</comment>
<evidence type="ECO:0000256" key="4">
    <source>
        <dbReference type="HAMAP-Rule" id="MF_00434"/>
    </source>
</evidence>
<dbReference type="EC" id="4.2.1.96" evidence="4"/>
<reference evidence="6 8" key="2">
    <citation type="submission" date="2019-03" db="EMBL/GenBank/DDBJ databases">
        <title>Genomic Encyclopedia of Type Strains, Phase III (KMG-III): the genomes of soil and plant-associated and newly described type strains.</title>
        <authorList>
            <person name="Whitman W."/>
        </authorList>
    </citation>
    <scope>NUCLEOTIDE SEQUENCE [LARGE SCALE GENOMIC DNA]</scope>
    <source>
        <strain evidence="6 8">CECT 8301</strain>
    </source>
</reference>
<dbReference type="NCBIfam" id="NF002017">
    <property type="entry name" value="PRK00823.1-2"/>
    <property type="match status" value="1"/>
</dbReference>
<sequence length="98" mass="11422">MMKLSEDDIEKRLLQYPDWEYYENAIHAEFEFDNFKDCFSAMSRIAFECEALNHHPDWSNVYNVLNISISTHDADGVTAKDFKLAKAIDSIVVPEDEE</sequence>
<accession>A0A090WLQ7</accession>
<dbReference type="GO" id="GO:0006729">
    <property type="term" value="P:tetrahydrobiopterin biosynthetic process"/>
    <property type="evidence" value="ECO:0007669"/>
    <property type="project" value="InterPro"/>
</dbReference>
<dbReference type="GO" id="GO:0008124">
    <property type="term" value="F:4-alpha-hydroxytetrahydrobiopterin dehydratase activity"/>
    <property type="evidence" value="ECO:0007669"/>
    <property type="project" value="UniProtKB-UniRule"/>
</dbReference>
<dbReference type="HAMAP" id="MF_00434">
    <property type="entry name" value="Pterin_4_alpha"/>
    <property type="match status" value="1"/>
</dbReference>
<dbReference type="EMBL" id="BBNU01000001">
    <property type="protein sequence ID" value="GAL77931.1"/>
    <property type="molecule type" value="Genomic_DNA"/>
</dbReference>
<comment type="similarity">
    <text evidence="2 4">Belongs to the pterin-4-alpha-carbinolamine dehydratase family.</text>
</comment>
<dbReference type="Proteomes" id="UP000294824">
    <property type="component" value="Unassembled WGS sequence"/>
</dbReference>
<comment type="catalytic activity">
    <reaction evidence="1 4">
        <text>(4aS,6R)-4a-hydroxy-L-erythro-5,6,7,8-tetrahydrobiopterin = (6R)-L-erythro-6,7-dihydrobiopterin + H2O</text>
        <dbReference type="Rhea" id="RHEA:11920"/>
        <dbReference type="ChEBI" id="CHEBI:15377"/>
        <dbReference type="ChEBI" id="CHEBI:15642"/>
        <dbReference type="ChEBI" id="CHEBI:43120"/>
        <dbReference type="EC" id="4.2.1.96"/>
    </reaction>
</comment>
<evidence type="ECO:0000256" key="3">
    <source>
        <dbReference type="ARBA" id="ARBA00023239"/>
    </source>
</evidence>
<dbReference type="EMBL" id="SORL01000007">
    <property type="protein sequence ID" value="TDY63876.1"/>
    <property type="molecule type" value="Genomic_DNA"/>
</dbReference>